<dbReference type="InterPro" id="IPR035841">
    <property type="entry name" value="RasGAP_N_SH2"/>
</dbReference>
<name>A0A8K1LCJ6_9PASS</name>
<evidence type="ECO:0000313" key="9">
    <source>
        <dbReference type="Proteomes" id="UP000796761"/>
    </source>
</evidence>
<dbReference type="Proteomes" id="UP000796761">
    <property type="component" value="Unassembled WGS sequence"/>
</dbReference>
<organism evidence="8 9">
    <name type="scientific">Zosterops borbonicus</name>
    <dbReference type="NCBI Taxonomy" id="364589"/>
    <lineage>
        <taxon>Eukaryota</taxon>
        <taxon>Metazoa</taxon>
        <taxon>Chordata</taxon>
        <taxon>Craniata</taxon>
        <taxon>Vertebrata</taxon>
        <taxon>Euteleostomi</taxon>
        <taxon>Archelosauria</taxon>
        <taxon>Archosauria</taxon>
        <taxon>Dinosauria</taxon>
        <taxon>Saurischia</taxon>
        <taxon>Theropoda</taxon>
        <taxon>Coelurosauria</taxon>
        <taxon>Aves</taxon>
        <taxon>Neognathae</taxon>
        <taxon>Neoaves</taxon>
        <taxon>Telluraves</taxon>
        <taxon>Australaves</taxon>
        <taxon>Passeriformes</taxon>
        <taxon>Sylvioidea</taxon>
        <taxon>Zosteropidae</taxon>
        <taxon>Zosterops</taxon>
    </lineage>
</organism>
<dbReference type="PRINTS" id="PR00401">
    <property type="entry name" value="SH2DOMAIN"/>
</dbReference>
<dbReference type="CDD" id="cd10354">
    <property type="entry name" value="SH2_Cterm_RasGAP"/>
    <property type="match status" value="1"/>
</dbReference>
<dbReference type="PROSITE" id="PS50002">
    <property type="entry name" value="SH3"/>
    <property type="match status" value="1"/>
</dbReference>
<dbReference type="SUPFAM" id="SSF50044">
    <property type="entry name" value="SH3-domain"/>
    <property type="match status" value="1"/>
</dbReference>
<dbReference type="InterPro" id="IPR036028">
    <property type="entry name" value="SH3-like_dom_sf"/>
</dbReference>
<dbReference type="OrthoDB" id="1562946at2759"/>
<dbReference type="Gene3D" id="2.30.30.40">
    <property type="entry name" value="SH3 Domains"/>
    <property type="match status" value="1"/>
</dbReference>
<dbReference type="GO" id="GO:0035591">
    <property type="term" value="F:signaling adaptor activity"/>
    <property type="evidence" value="ECO:0007669"/>
    <property type="project" value="TreeGrafter"/>
</dbReference>
<feature type="compositionally biased region" description="Pro residues" evidence="5">
    <location>
        <begin position="91"/>
        <end position="100"/>
    </location>
</feature>
<feature type="domain" description="SH2" evidence="6">
    <location>
        <begin position="306"/>
        <end position="372"/>
    </location>
</feature>
<evidence type="ECO:0000313" key="8">
    <source>
        <dbReference type="EMBL" id="TRZ08988.1"/>
    </source>
</evidence>
<dbReference type="GO" id="GO:0030971">
    <property type="term" value="F:receptor tyrosine kinase binding"/>
    <property type="evidence" value="ECO:0007669"/>
    <property type="project" value="TreeGrafter"/>
</dbReference>
<feature type="region of interest" description="Disordered" evidence="5">
    <location>
        <begin position="69"/>
        <end position="108"/>
    </location>
</feature>
<dbReference type="FunFam" id="3.30.505.10:FF:000033">
    <property type="entry name" value="RAS p21 protein activator 1"/>
    <property type="match status" value="1"/>
</dbReference>
<comment type="caution">
    <text evidence="8">The sequence shown here is derived from an EMBL/GenBank/DDBJ whole genome shotgun (WGS) entry which is preliminary data.</text>
</comment>
<dbReference type="InterPro" id="IPR051184">
    <property type="entry name" value="Tyrosine-phos_adapter"/>
</dbReference>
<dbReference type="Pfam" id="PF00018">
    <property type="entry name" value="SH3_1"/>
    <property type="match status" value="1"/>
</dbReference>
<dbReference type="CDD" id="cd11788">
    <property type="entry name" value="SH3_RasGAP"/>
    <property type="match status" value="1"/>
</dbReference>
<dbReference type="GO" id="GO:0016477">
    <property type="term" value="P:cell migration"/>
    <property type="evidence" value="ECO:0007669"/>
    <property type="project" value="TreeGrafter"/>
</dbReference>
<keyword evidence="9" id="KW-1185">Reference proteome</keyword>
<dbReference type="InterPro" id="IPR035652">
    <property type="entry name" value="RasGAP_SH3"/>
</dbReference>
<feature type="domain" description="SH3" evidence="7">
    <location>
        <begin position="234"/>
        <end position="296"/>
    </location>
</feature>
<dbReference type="SMART" id="SM00252">
    <property type="entry name" value="SH2"/>
    <property type="match status" value="2"/>
</dbReference>
<dbReference type="EMBL" id="SWJQ01001183">
    <property type="protein sequence ID" value="TRZ08988.1"/>
    <property type="molecule type" value="Genomic_DNA"/>
</dbReference>
<dbReference type="SUPFAM" id="SSF55550">
    <property type="entry name" value="SH2 domain"/>
    <property type="match status" value="2"/>
</dbReference>
<dbReference type="Pfam" id="PF00017">
    <property type="entry name" value="SH2"/>
    <property type="match status" value="2"/>
</dbReference>
<protein>
    <recommendedName>
        <fullName evidence="10">Ras GTPase-activating protein 1</fullName>
    </recommendedName>
</protein>
<dbReference type="PANTHER" id="PTHR19969:SF19">
    <property type="entry name" value="SH2 DOMAIN-CONTAINING PROTEIN"/>
    <property type="match status" value="1"/>
</dbReference>
<keyword evidence="1 4" id="KW-0728">SH3 domain</keyword>
<evidence type="ECO:0000256" key="5">
    <source>
        <dbReference type="SAM" id="MobiDB-lite"/>
    </source>
</evidence>
<evidence type="ECO:0000256" key="4">
    <source>
        <dbReference type="PROSITE-ProRule" id="PRU00192"/>
    </source>
</evidence>
<evidence type="ECO:0000256" key="3">
    <source>
        <dbReference type="PROSITE-ProRule" id="PRU00191"/>
    </source>
</evidence>
<evidence type="ECO:0000256" key="2">
    <source>
        <dbReference type="ARBA" id="ARBA00022999"/>
    </source>
</evidence>
<reference evidence="8" key="1">
    <citation type="submission" date="2019-04" db="EMBL/GenBank/DDBJ databases">
        <title>Genome assembly of Zosterops borbonicus 15179.</title>
        <authorList>
            <person name="Leroy T."/>
            <person name="Anselmetti Y."/>
            <person name="Tilak M.-K."/>
            <person name="Nabholz B."/>
        </authorList>
    </citation>
    <scope>NUCLEOTIDE SEQUENCE</scope>
    <source>
        <strain evidence="8">HGM_15179</strain>
        <tissue evidence="8">Muscle</tissue>
    </source>
</reference>
<dbReference type="AlphaFoldDB" id="A0A8K1LCJ6"/>
<evidence type="ECO:0000259" key="6">
    <source>
        <dbReference type="PROSITE" id="PS50001"/>
    </source>
</evidence>
<gene>
    <name evidence="8" type="ORF">HGM15179_018119</name>
</gene>
<dbReference type="GO" id="GO:0005737">
    <property type="term" value="C:cytoplasm"/>
    <property type="evidence" value="ECO:0007669"/>
    <property type="project" value="TreeGrafter"/>
</dbReference>
<dbReference type="GO" id="GO:0007167">
    <property type="term" value="P:enzyme-linked receptor protein signaling pathway"/>
    <property type="evidence" value="ECO:0007669"/>
    <property type="project" value="TreeGrafter"/>
</dbReference>
<dbReference type="Gene3D" id="3.30.505.10">
    <property type="entry name" value="SH2 domain"/>
    <property type="match status" value="2"/>
</dbReference>
<dbReference type="InterPro" id="IPR001452">
    <property type="entry name" value="SH3_domain"/>
</dbReference>
<accession>A0A8K1LCJ6</accession>
<dbReference type="FunFam" id="2.30.30.40:FF:000050">
    <property type="entry name" value="RAS p21 protein activator 1"/>
    <property type="match status" value="1"/>
</dbReference>
<keyword evidence="2 3" id="KW-0727">SH2 domain</keyword>
<feature type="non-terminal residue" evidence="8">
    <location>
        <position position="372"/>
    </location>
</feature>
<evidence type="ECO:0000256" key="1">
    <source>
        <dbReference type="ARBA" id="ARBA00022443"/>
    </source>
</evidence>
<evidence type="ECO:0000259" key="7">
    <source>
        <dbReference type="PROSITE" id="PS50002"/>
    </source>
</evidence>
<dbReference type="InterPro" id="IPR035842">
    <property type="entry name" value="RasGAP_C_SH2"/>
</dbReference>
<proteinExistence type="predicted"/>
<dbReference type="CDD" id="cd10353">
    <property type="entry name" value="SH2_Nterm_RasGAP"/>
    <property type="match status" value="1"/>
</dbReference>
<evidence type="ECO:0008006" key="10">
    <source>
        <dbReference type="Google" id="ProtNLM"/>
    </source>
</evidence>
<dbReference type="InterPro" id="IPR000980">
    <property type="entry name" value="SH2"/>
</dbReference>
<dbReference type="PANTHER" id="PTHR19969">
    <property type="entry name" value="SH2-SH3 ADAPTOR PROTEIN-RELATED"/>
    <property type="match status" value="1"/>
</dbReference>
<dbReference type="SMART" id="SM00326">
    <property type="entry name" value="SH3"/>
    <property type="match status" value="1"/>
</dbReference>
<dbReference type="PROSITE" id="PS50001">
    <property type="entry name" value="SH2"/>
    <property type="match status" value="2"/>
</dbReference>
<feature type="domain" description="SH2" evidence="6">
    <location>
        <begin position="137"/>
        <end position="227"/>
    </location>
</feature>
<dbReference type="InterPro" id="IPR036860">
    <property type="entry name" value="SH2_dom_sf"/>
</dbReference>
<sequence>MVGAVGGAESEHYPTLCRGKELGSQGPFLVDSGGDSLGAGGPALCSSLGLLALSSVPASLASRDALSATGQRPEVSGGLLLPSNPDTVAFPPLPPPPQPPSLAGGLGNVDEGDSLDGPEYEEEEVAIPLNAPPTNQWYHGKLDRTIAEERLWQAEKPGSYLIRESDRRPGSFVLSFLSKTSVNHFRIIAMCGDYYIGGRRFASLSDLIGYYSHVSCLLKGEKLFFPVAPPEPVEDRRRVRAILPYTKVPETDEISFLKGDMFIVHNELEDGWMWVTNLRTDEQGLIVEDLVEEVGREEDPHEGKIWFHGKISKQEAYNLLMTVGQVCSFLVRPSDNTPGDYSLYFRTSENIQRFKICPTSSNQFMMGGRYYN</sequence>